<comment type="subcellular location">
    <subcellularLocation>
        <location evidence="1">Nucleus</location>
    </subcellularLocation>
</comment>
<dbReference type="InterPro" id="IPR057974">
    <property type="entry name" value="NUA/TPR/MLP1-2-like_dom"/>
</dbReference>
<feature type="coiled-coil region" evidence="4">
    <location>
        <begin position="13"/>
        <end position="79"/>
    </location>
</feature>
<evidence type="ECO:0000256" key="4">
    <source>
        <dbReference type="SAM" id="Coils"/>
    </source>
</evidence>
<protein>
    <submittedName>
        <fullName evidence="6">TPR</fullName>
    </submittedName>
</protein>
<keyword evidence="7" id="KW-1185">Reference proteome</keyword>
<dbReference type="GO" id="GO:1901673">
    <property type="term" value="P:regulation of mitotic spindle assembly"/>
    <property type="evidence" value="ECO:0007669"/>
    <property type="project" value="TreeGrafter"/>
</dbReference>
<dbReference type="GO" id="GO:0006406">
    <property type="term" value="P:mRNA export from nucleus"/>
    <property type="evidence" value="ECO:0007669"/>
    <property type="project" value="TreeGrafter"/>
</dbReference>
<accession>A0A7J7JTB4</accession>
<comment type="caution">
    <text evidence="6">The sequence shown here is derived from an EMBL/GenBank/DDBJ whole genome shotgun (WGS) entry which is preliminary data.</text>
</comment>
<reference evidence="6" key="1">
    <citation type="submission" date="2020-06" db="EMBL/GenBank/DDBJ databases">
        <title>Draft genome of Bugula neritina, a colonial animal packing powerful symbionts and potential medicines.</title>
        <authorList>
            <person name="Rayko M."/>
        </authorList>
    </citation>
    <scope>NUCLEOTIDE SEQUENCE [LARGE SCALE GENOMIC DNA]</scope>
    <source>
        <strain evidence="6">Kwan_BN1</strain>
    </source>
</reference>
<proteinExistence type="predicted"/>
<evidence type="ECO:0000256" key="2">
    <source>
        <dbReference type="ARBA" id="ARBA00023054"/>
    </source>
</evidence>
<keyword evidence="3" id="KW-0539">Nucleus</keyword>
<evidence type="ECO:0000313" key="7">
    <source>
        <dbReference type="Proteomes" id="UP000593567"/>
    </source>
</evidence>
<dbReference type="OrthoDB" id="343070at2759"/>
<evidence type="ECO:0000256" key="3">
    <source>
        <dbReference type="ARBA" id="ARBA00023242"/>
    </source>
</evidence>
<dbReference type="Proteomes" id="UP000593567">
    <property type="component" value="Unassembled WGS sequence"/>
</dbReference>
<keyword evidence="2 4" id="KW-0175">Coiled coil</keyword>
<feature type="domain" description="NUA/TPR/MLP1-2-like" evidence="5">
    <location>
        <begin position="212"/>
        <end position="249"/>
    </location>
</feature>
<dbReference type="PANTHER" id="PTHR18898">
    <property type="entry name" value="NUCLEOPROTEIN TPR-RELATED"/>
    <property type="match status" value="1"/>
</dbReference>
<dbReference type="GO" id="GO:0005643">
    <property type="term" value="C:nuclear pore"/>
    <property type="evidence" value="ECO:0007669"/>
    <property type="project" value="TreeGrafter"/>
</dbReference>
<sequence>MITEAEQKATSELQDLHKTAADYKECFEQLTKEHEEVMAQMKSQVEELSGVVTAKDEHISQIEAELARMNELMKESSESPDVTAELARLIKSGLTYSQLYHKYHQTAEQLAVEKGESSRLNDCLDTLVKEIDVMRPQVTQLRNAYEAASSMVQKLSEQLKANLQNLDDEARKAGESQKMAIHYQKETNKYRVENEDLALQVQVLTKEIHVAKDVISNQLVSFKDIQELQKQNQQLRLALRSLSEAQEASDKSGEGSEKSKALEMELANTRQEVGFLKQSRLKQEELVQSIIKQRDMYKRLVNRRC</sequence>
<evidence type="ECO:0000259" key="5">
    <source>
        <dbReference type="Pfam" id="PF25785"/>
    </source>
</evidence>
<dbReference type="GO" id="GO:0017056">
    <property type="term" value="F:structural constituent of nuclear pore"/>
    <property type="evidence" value="ECO:0007669"/>
    <property type="project" value="TreeGrafter"/>
</dbReference>
<dbReference type="PANTHER" id="PTHR18898:SF2">
    <property type="entry name" value="NUCLEOPROTEIN TPR"/>
    <property type="match status" value="1"/>
</dbReference>
<evidence type="ECO:0000313" key="6">
    <source>
        <dbReference type="EMBL" id="KAF6028881.1"/>
    </source>
</evidence>
<dbReference type="Pfam" id="PF25785">
    <property type="entry name" value="TPR"/>
    <property type="match status" value="1"/>
</dbReference>
<evidence type="ECO:0000256" key="1">
    <source>
        <dbReference type="ARBA" id="ARBA00004123"/>
    </source>
</evidence>
<name>A0A7J7JTB4_BUGNE</name>
<gene>
    <name evidence="6" type="ORF">EB796_012813</name>
</gene>
<organism evidence="6 7">
    <name type="scientific">Bugula neritina</name>
    <name type="common">Brown bryozoan</name>
    <name type="synonym">Sertularia neritina</name>
    <dbReference type="NCBI Taxonomy" id="10212"/>
    <lineage>
        <taxon>Eukaryota</taxon>
        <taxon>Metazoa</taxon>
        <taxon>Spiralia</taxon>
        <taxon>Lophotrochozoa</taxon>
        <taxon>Bryozoa</taxon>
        <taxon>Gymnolaemata</taxon>
        <taxon>Cheilostomatida</taxon>
        <taxon>Flustrina</taxon>
        <taxon>Buguloidea</taxon>
        <taxon>Bugulidae</taxon>
        <taxon>Bugula</taxon>
    </lineage>
</organism>
<feature type="coiled-coil region" evidence="4">
    <location>
        <begin position="138"/>
        <end position="176"/>
    </location>
</feature>
<dbReference type="AlphaFoldDB" id="A0A7J7JTB4"/>
<dbReference type="EMBL" id="VXIV02001898">
    <property type="protein sequence ID" value="KAF6028881.1"/>
    <property type="molecule type" value="Genomic_DNA"/>
</dbReference>